<feature type="compositionally biased region" description="Basic residues" evidence="8">
    <location>
        <begin position="1798"/>
        <end position="1811"/>
    </location>
</feature>
<evidence type="ECO:0000256" key="6">
    <source>
        <dbReference type="ARBA" id="ARBA00023067"/>
    </source>
</evidence>
<dbReference type="GO" id="GO:0000796">
    <property type="term" value="C:condensin complex"/>
    <property type="evidence" value="ECO:0007669"/>
    <property type="project" value="InterPro"/>
</dbReference>
<dbReference type="PROSITE" id="PS00141">
    <property type="entry name" value="ASP_PROTEASE"/>
    <property type="match status" value="1"/>
</dbReference>
<dbReference type="InterPro" id="IPR027165">
    <property type="entry name" value="CND3"/>
</dbReference>
<feature type="domain" description="Nuclear condensin complex subunit 3 C-terminal" evidence="9">
    <location>
        <begin position="1146"/>
        <end position="1485"/>
    </location>
</feature>
<feature type="compositionally biased region" description="Low complexity" evidence="8">
    <location>
        <begin position="1690"/>
        <end position="1706"/>
    </location>
</feature>
<dbReference type="PANTHER" id="PTHR14418">
    <property type="entry name" value="CONDENSIN COMPLEX SUBUNIT 3-RELATED"/>
    <property type="match status" value="1"/>
</dbReference>
<evidence type="ECO:0000256" key="1">
    <source>
        <dbReference type="ARBA" id="ARBA00004286"/>
    </source>
</evidence>
<dbReference type="EMBL" id="BFEA01000498">
    <property type="protein sequence ID" value="GBG84929.1"/>
    <property type="molecule type" value="Genomic_DNA"/>
</dbReference>
<dbReference type="Pfam" id="PF12719">
    <property type="entry name" value="Cnd3"/>
    <property type="match status" value="1"/>
</dbReference>
<dbReference type="InterPro" id="IPR016024">
    <property type="entry name" value="ARM-type_fold"/>
</dbReference>
<dbReference type="InterPro" id="IPR011989">
    <property type="entry name" value="ARM-like"/>
</dbReference>
<dbReference type="Gramene" id="GBG84929">
    <property type="protein sequence ID" value="GBG84929"/>
    <property type="gene ID" value="CBR_g39392"/>
</dbReference>
<dbReference type="GO" id="GO:0004190">
    <property type="term" value="F:aspartic-type endopeptidase activity"/>
    <property type="evidence" value="ECO:0007669"/>
    <property type="project" value="InterPro"/>
</dbReference>
<dbReference type="GO" id="GO:0051301">
    <property type="term" value="P:cell division"/>
    <property type="evidence" value="ECO:0007669"/>
    <property type="project" value="UniProtKB-KW"/>
</dbReference>
<feature type="compositionally biased region" description="Basic and acidic residues" evidence="8">
    <location>
        <begin position="2244"/>
        <end position="2253"/>
    </location>
</feature>
<feature type="region of interest" description="Disordered" evidence="8">
    <location>
        <begin position="1873"/>
        <end position="1905"/>
    </location>
</feature>
<feature type="compositionally biased region" description="Polar residues" evidence="8">
    <location>
        <begin position="1930"/>
        <end position="1955"/>
    </location>
</feature>
<organism evidence="10 11">
    <name type="scientific">Chara braunii</name>
    <name type="common">Braun's stonewort</name>
    <dbReference type="NCBI Taxonomy" id="69332"/>
    <lineage>
        <taxon>Eukaryota</taxon>
        <taxon>Viridiplantae</taxon>
        <taxon>Streptophyta</taxon>
        <taxon>Charophyceae</taxon>
        <taxon>Charales</taxon>
        <taxon>Characeae</taxon>
        <taxon>Chara</taxon>
    </lineage>
</organism>
<keyword evidence="7" id="KW-0131">Cell cycle</keyword>
<proteinExistence type="inferred from homology"/>
<comment type="subcellular location">
    <subcellularLocation>
        <location evidence="1">Chromosome</location>
    </subcellularLocation>
</comment>
<feature type="compositionally biased region" description="Polar residues" evidence="8">
    <location>
        <begin position="1987"/>
        <end position="1998"/>
    </location>
</feature>
<keyword evidence="3" id="KW-0158">Chromosome</keyword>
<evidence type="ECO:0000313" key="10">
    <source>
        <dbReference type="EMBL" id="GBG84929.1"/>
    </source>
</evidence>
<feature type="compositionally biased region" description="Acidic residues" evidence="8">
    <location>
        <begin position="1707"/>
        <end position="1723"/>
    </location>
</feature>
<sequence>MAKGGKRSIGPPSESIPEALDECQRSIAVFQRHIRRLVQCRKEHGDIFLMEFGRRLLPLFLIKKREPAIERLVRFVAEFATFRQAGMEEEADAFAMAFLGFLLAFVEAREKAARFRAAQLIAEILNHMPEEAELADDLWEDLLNVLRKRVHDRFALVRVYAVKALARLVDPGDSGDFEGDPTVTLYRDLLVHENSPDVRKAVVAAFPISVTTIPDVLARISDADDGVRKIAFKVLAKKIPLRTLSIAQRVTVLKRGLQDRVQGVRDECVKMMRDFWLVKDCNADVCELLRLLDVETYEEVGELVLEELLKQGLVKAKQGMGIQQYFASADEDVGDAPAVELDLPANDGNTNNQKSGRRILLMVAEEALFWRILCTYLYNQAKEQGSSAAGTTGAQAELLAANATEHNDALEGILPATIADYVQLVEAHLRAAAGATPVTGPVASSSNTSDRLNALEIDFGALKDGAQLQQTATQQLEQWICTVAANPSSTPCETTPKFDGQEIFCDSTKTDSIPWFPKFELKLQLHHVSEDKKHEYLYSRSGGACQAWLDNLLSKYGVVAADLYTKISWDDLKAAWHERFQVEPLEIKAMDKLLTFEQGMLPTVDWIAEYQRLTSVLDIQMGFTVVKHYFITRSCSTVGNALTHVEDTLTTTAELFDKAAQIIVTNKEAKNLNRFGLVVGRQGQVVKLSTAGSESTTLSTPSEPVASRVTVLRSKAHAEVDSPLLYSYEDYAARLVPTLGTHAQGQDVCAASSPSGSGDLSSSSGSSWDSVSEFNIEVLDPLTLEDFAWLPLSTTGRLSGPQCAALCAHLHTYLSFYAPPTSPTDDEAAVGDILAYVTKVARKFRKQRYDDNNAPLLYVRIQVGQASCSALLDSGATRNFMSQAFMQRAGLGAQVRRKANPTTIKLADERTQQLIDRYIEAVPVYFASYACEPVTFDILDTAFDIILGMPRFASVDHTTVAVADSSPTDFSADPRVVRLLDEFTDIFELPTGVVPDWPISHEIILEAGAVPLKGCIYDMSDHAKAPELVELLQMAKTMDFTDAAGRSCAAALAQKLLQASQWDESSTIEGQNNPTSAAWCVGDGIHIGGEERWTMAIAEFTKQVHAGRAEFQTVLMKAVIEMEKKCRADGGQNFQMWAKLLAVLGLLLLSTHSLKVLSRLDISPAEMLRTIITPLLNHSDPVICRAAVRCLALYCHLDIDATRKYGPVLHTMIANGAPVVKMMAARSVFDLILCHGIAALDAQNVDESEATRPTSCGAEQAETEGRRRRESCSESVMFGGPPAQGSLLNIMAEHLACDDSLSEDTEAEGCEGEERGGKGKRADADWGLNDTGEGLKGLISEGFAKLLLCQSLFKPGVLLPDPELALARLLRVYFSPKTAKCSRMRQCLYVFFENYAVADVENQRCIARVFLPLLRLEWPGVRRIAADGSVVSTEPISACAPVLARKKATDLARFMLSLLQKRSGKRANQDEGERAAKGADDDVSGNVDDNEGSEVTLENSCRAEDEEVCQQGEDVGHERLALALAEEIIHCPSQKTVSERHYVATLGKIIPALAFRLSHQEEIKCMRNLLPRVIASISGDAVVVKELKVFAGRLRDIDKSPSESLSEEDAKTLLQAGLRECLAIEEALQTSVRNDANLCQPCGPGNMNMESTPMKKKGMAAARRNTAAVSARKRPAGKQQKSAQQKRPWSESSSSSSSSSSEFSFSNDEDPSDDPEGESDTGSEEGCSASPSSVQGSFKSRSQTGSLKTPSARNVRAASTRKAQTAQASTPRAQANRRGHRDNDGDTQTTASDSAGKTCHKKQGTKNRGRSRLCTPSGTVRTEQDQDENADSLSSALECERAKTNDERLSAAIRRLDTAQKRLYTPVRLTRISDEDDSGSESVIVNGEKQPPLTKSKRRQTGSVQLPTPIRHIRTDSSHLVGDCFQANLPQSGAGRTSTVNRRPQPVQRSLQLESVSMPRENVNILEKDADAGYQHHIPRGSAKTGGCQSPQDKNGSCQAKHGVGPQEDPRDASEGAGKNVAMGGTSSLPASAERAEPFQSVCEEGNSEGPLSERHAPHTEEDVASKILSNVELEGGGGVEDDAQSFSQHRRKKTSPQKSVSRDVETSNSSPALQKEGEDALQETSGTSMTFQAAKQSADKDPAAMNTVQRDNPLNEGKSDGCNQRKRRASMAPKKACVEPTDRRASLAPKGGKASIAPKERGSSIEPSDARELPSRTMRTRSRQAEGESIPASATKVQRNRSRRMERAAECE</sequence>
<feature type="compositionally biased region" description="Low complexity" evidence="8">
    <location>
        <begin position="1660"/>
        <end position="1670"/>
    </location>
</feature>
<dbReference type="STRING" id="69332.A0A388LRP6"/>
<feature type="compositionally biased region" description="Basic and acidic residues" evidence="8">
    <location>
        <begin position="2052"/>
        <end position="2065"/>
    </location>
</feature>
<dbReference type="Proteomes" id="UP000265515">
    <property type="component" value="Unassembled WGS sequence"/>
</dbReference>
<feature type="compositionally biased region" description="Polar residues" evidence="8">
    <location>
        <begin position="1786"/>
        <end position="1795"/>
    </location>
</feature>
<dbReference type="GO" id="GO:0000793">
    <property type="term" value="C:condensed chromosome"/>
    <property type="evidence" value="ECO:0007669"/>
    <property type="project" value="TreeGrafter"/>
</dbReference>
<feature type="region of interest" description="Disordered" evidence="8">
    <location>
        <begin position="1971"/>
        <end position="2253"/>
    </location>
</feature>
<dbReference type="GO" id="GO:0007076">
    <property type="term" value="P:mitotic chromosome condensation"/>
    <property type="evidence" value="ECO:0007669"/>
    <property type="project" value="InterPro"/>
</dbReference>
<evidence type="ECO:0000313" key="11">
    <source>
        <dbReference type="Proteomes" id="UP000265515"/>
    </source>
</evidence>
<feature type="region of interest" description="Disordered" evidence="8">
    <location>
        <begin position="1465"/>
        <end position="1494"/>
    </location>
</feature>
<feature type="region of interest" description="Disordered" evidence="8">
    <location>
        <begin position="1930"/>
        <end position="1959"/>
    </location>
</feature>
<gene>
    <name evidence="10" type="ORF">CBR_g39392</name>
</gene>
<dbReference type="PANTHER" id="PTHR14418:SF5">
    <property type="entry name" value="CONDENSIN COMPLEX SUBUNIT 3"/>
    <property type="match status" value="1"/>
</dbReference>
<dbReference type="Gene3D" id="1.25.10.10">
    <property type="entry name" value="Leucine-rich Repeat Variant"/>
    <property type="match status" value="1"/>
</dbReference>
<evidence type="ECO:0000256" key="8">
    <source>
        <dbReference type="SAM" id="MobiDB-lite"/>
    </source>
</evidence>
<feature type="compositionally biased region" description="Polar residues" evidence="8">
    <location>
        <begin position="2123"/>
        <end position="2136"/>
    </location>
</feature>
<keyword evidence="5" id="KW-0498">Mitosis</keyword>
<comment type="similarity">
    <text evidence="2">Belongs to the CND3 (condensin subunit 3) family.</text>
</comment>
<feature type="compositionally biased region" description="Polar residues" evidence="8">
    <location>
        <begin position="1729"/>
        <end position="1752"/>
    </location>
</feature>
<evidence type="ECO:0000256" key="3">
    <source>
        <dbReference type="ARBA" id="ARBA00022454"/>
    </source>
</evidence>
<evidence type="ECO:0000256" key="5">
    <source>
        <dbReference type="ARBA" id="ARBA00022776"/>
    </source>
</evidence>
<feature type="compositionally biased region" description="Basic and acidic residues" evidence="8">
    <location>
        <begin position="1467"/>
        <end position="1480"/>
    </location>
</feature>
<dbReference type="Gene3D" id="2.40.70.10">
    <property type="entry name" value="Acid Proteases"/>
    <property type="match status" value="1"/>
</dbReference>
<dbReference type="InterPro" id="IPR021109">
    <property type="entry name" value="Peptidase_aspartic_dom_sf"/>
</dbReference>
<comment type="caution">
    <text evidence="10">The sequence shown here is derived from an EMBL/GenBank/DDBJ whole genome shotgun (WGS) entry which is preliminary data.</text>
</comment>
<feature type="compositionally biased region" description="Polar residues" evidence="8">
    <location>
        <begin position="1761"/>
        <end position="1773"/>
    </location>
</feature>
<dbReference type="OrthoDB" id="27187at2759"/>
<evidence type="ECO:0000259" key="9">
    <source>
        <dbReference type="Pfam" id="PF12719"/>
    </source>
</evidence>
<dbReference type="CDD" id="cd00303">
    <property type="entry name" value="retropepsin_like"/>
    <property type="match status" value="1"/>
</dbReference>
<dbReference type="GO" id="GO:0006508">
    <property type="term" value="P:proteolysis"/>
    <property type="evidence" value="ECO:0007669"/>
    <property type="project" value="InterPro"/>
</dbReference>
<dbReference type="SUPFAM" id="SSF50630">
    <property type="entry name" value="Acid proteases"/>
    <property type="match status" value="1"/>
</dbReference>
<dbReference type="SUPFAM" id="SSF48371">
    <property type="entry name" value="ARM repeat"/>
    <property type="match status" value="1"/>
</dbReference>
<name>A0A388LRP6_CHABU</name>
<feature type="region of interest" description="Disordered" evidence="8">
    <location>
        <begin position="1248"/>
        <end position="1275"/>
    </location>
</feature>
<accession>A0A388LRP6</accession>
<feature type="compositionally biased region" description="Basic and acidic residues" evidence="8">
    <location>
        <begin position="1263"/>
        <end position="1272"/>
    </location>
</feature>
<dbReference type="InterPro" id="IPR001969">
    <property type="entry name" value="Aspartic_peptidase_AS"/>
</dbReference>
<reference evidence="10 11" key="1">
    <citation type="journal article" date="2018" name="Cell">
        <title>The Chara Genome: Secondary Complexity and Implications for Plant Terrestrialization.</title>
        <authorList>
            <person name="Nishiyama T."/>
            <person name="Sakayama H."/>
            <person name="Vries J.D."/>
            <person name="Buschmann H."/>
            <person name="Saint-Marcoux D."/>
            <person name="Ullrich K.K."/>
            <person name="Haas F.B."/>
            <person name="Vanderstraeten L."/>
            <person name="Becker D."/>
            <person name="Lang D."/>
            <person name="Vosolsobe S."/>
            <person name="Rombauts S."/>
            <person name="Wilhelmsson P.K.I."/>
            <person name="Janitza P."/>
            <person name="Kern R."/>
            <person name="Heyl A."/>
            <person name="Rumpler F."/>
            <person name="Villalobos L.I.A.C."/>
            <person name="Clay J.M."/>
            <person name="Skokan R."/>
            <person name="Toyoda A."/>
            <person name="Suzuki Y."/>
            <person name="Kagoshima H."/>
            <person name="Schijlen E."/>
            <person name="Tajeshwar N."/>
            <person name="Catarino B."/>
            <person name="Hetherington A.J."/>
            <person name="Saltykova A."/>
            <person name="Bonnot C."/>
            <person name="Breuninger H."/>
            <person name="Symeonidi A."/>
            <person name="Radhakrishnan G.V."/>
            <person name="Van Nieuwerburgh F."/>
            <person name="Deforce D."/>
            <person name="Chang C."/>
            <person name="Karol K.G."/>
            <person name="Hedrich R."/>
            <person name="Ulvskov P."/>
            <person name="Glockner G."/>
            <person name="Delwiche C.F."/>
            <person name="Petrasek J."/>
            <person name="Van de Peer Y."/>
            <person name="Friml J."/>
            <person name="Beilby M."/>
            <person name="Dolan L."/>
            <person name="Kohara Y."/>
            <person name="Sugano S."/>
            <person name="Fujiyama A."/>
            <person name="Delaux P.-M."/>
            <person name="Quint M."/>
            <person name="TheiBen G."/>
            <person name="Hagemann M."/>
            <person name="Harholt J."/>
            <person name="Dunand C."/>
            <person name="Zachgo S."/>
            <person name="Langdale J."/>
            <person name="Maumus F."/>
            <person name="Straeten D.V.D."/>
            <person name="Gould S.B."/>
            <person name="Rensing S.A."/>
        </authorList>
    </citation>
    <scope>NUCLEOTIDE SEQUENCE [LARGE SCALE GENOMIC DNA]</scope>
    <source>
        <strain evidence="10 11">S276</strain>
    </source>
</reference>
<feature type="compositionally biased region" description="Low complexity" evidence="8">
    <location>
        <begin position="752"/>
        <end position="768"/>
    </location>
</feature>
<keyword evidence="4" id="KW-0132">Cell division</keyword>
<feature type="region of interest" description="Disordered" evidence="8">
    <location>
        <begin position="746"/>
        <end position="768"/>
    </location>
</feature>
<evidence type="ECO:0000256" key="2">
    <source>
        <dbReference type="ARBA" id="ARBA00006533"/>
    </source>
</evidence>
<feature type="compositionally biased region" description="Basic and acidic residues" evidence="8">
    <location>
        <begin position="2199"/>
        <end position="2215"/>
    </location>
</feature>
<protein>
    <recommendedName>
        <fullName evidence="9">Nuclear condensin complex subunit 3 C-terminal domain-containing protein</fullName>
    </recommendedName>
</protein>
<evidence type="ECO:0000256" key="4">
    <source>
        <dbReference type="ARBA" id="ARBA00022618"/>
    </source>
</evidence>
<keyword evidence="11" id="KW-1185">Reference proteome</keyword>
<feature type="region of interest" description="Disordered" evidence="8">
    <location>
        <begin position="1643"/>
        <end position="1843"/>
    </location>
</feature>
<evidence type="ECO:0000256" key="7">
    <source>
        <dbReference type="ARBA" id="ARBA00023306"/>
    </source>
</evidence>
<feature type="compositionally biased region" description="Basic and acidic residues" evidence="8">
    <location>
        <begin position="2177"/>
        <end position="2186"/>
    </location>
</feature>
<keyword evidence="6" id="KW-0226">DNA condensation</keyword>
<dbReference type="InterPro" id="IPR025977">
    <property type="entry name" value="Cnd3_C"/>
</dbReference>